<organism evidence="1">
    <name type="scientific">hydrothermal vent metagenome</name>
    <dbReference type="NCBI Taxonomy" id="652676"/>
    <lineage>
        <taxon>unclassified sequences</taxon>
        <taxon>metagenomes</taxon>
        <taxon>ecological metagenomes</taxon>
    </lineage>
</organism>
<dbReference type="AlphaFoldDB" id="A0A3B1CM52"/>
<name>A0A3B1CM52_9ZZZZ</name>
<accession>A0A3B1CM52</accession>
<dbReference type="Gene3D" id="3.40.50.12580">
    <property type="match status" value="1"/>
</dbReference>
<protein>
    <recommendedName>
        <fullName evidence="2">CDP-Glycerol:Poly(Glycerophosphate) glycerophosphotransferase</fullName>
    </recommendedName>
</protein>
<reference evidence="1" key="1">
    <citation type="submission" date="2018-06" db="EMBL/GenBank/DDBJ databases">
        <authorList>
            <person name="Zhirakovskaya E."/>
        </authorList>
    </citation>
    <scope>NUCLEOTIDE SEQUENCE</scope>
</reference>
<dbReference type="EMBL" id="UOGE01000089">
    <property type="protein sequence ID" value="VAX23710.1"/>
    <property type="molecule type" value="Genomic_DNA"/>
</dbReference>
<sequence length="436" mass="50065">MSGLAGATNFDKGGVTDRSVIIVNIAVHGGSYHKLIHLCKYLNANGISCLLILNSSPPLGLQVGLDIDDAQREKLRTDGVFVMEYDEIRKYLEDTPARLYVFDGLKTAKIKDLIDLVRARHNAKTAQIGSLYHEFIYWGADYVFLQHPLSLWFLNEVYHWKGHKDLYRARSIIFAGNIFSEPVCNEWTSEIRSKSDLCDKYNLDVEKPICLWLPDRHDGNRPVYRSVVDTVKAASYNLVVKPHPWEYKNLKHGFDPKYGEGVTSANKYECEAIREQDSSWFFKYSDIVIIGTSTVGMEMPYWRKPFIYINDGSWRNRVVESCSVWLTDPSKVGEALMEGSRLRFKEEDYQKALAYLHPDAKRTSFELHLEGIRAALEDTGTSKRIGSNRKVARLYSGKAPNSWKIYEEHMLKRIIGQIKQNSLVQKSYSKLKGMLR</sequence>
<evidence type="ECO:0008006" key="2">
    <source>
        <dbReference type="Google" id="ProtNLM"/>
    </source>
</evidence>
<proteinExistence type="predicted"/>
<gene>
    <name evidence="1" type="ORF">MNBD_NITROSPINAE02-1765</name>
</gene>
<dbReference type="SUPFAM" id="SSF53756">
    <property type="entry name" value="UDP-Glycosyltransferase/glycogen phosphorylase"/>
    <property type="match status" value="1"/>
</dbReference>
<dbReference type="InterPro" id="IPR043148">
    <property type="entry name" value="TagF_C"/>
</dbReference>
<evidence type="ECO:0000313" key="1">
    <source>
        <dbReference type="EMBL" id="VAX23710.1"/>
    </source>
</evidence>